<proteinExistence type="predicted"/>
<protein>
    <submittedName>
        <fullName evidence="1">Uncharacterized protein</fullName>
    </submittedName>
</protein>
<evidence type="ECO:0000313" key="1">
    <source>
        <dbReference type="EMBL" id="BBD75187.1"/>
    </source>
</evidence>
<accession>A0A2Z6DTD4</accession>
<keyword evidence="1" id="KW-0496">Mitochondrion</keyword>
<dbReference type="EMBL" id="LC192147">
    <property type="protein sequence ID" value="BBD75187.1"/>
    <property type="molecule type" value="Genomic_DNA"/>
</dbReference>
<gene>
    <name evidence="1" type="primary">orf74</name>
    <name evidence="1" type="ORF">MpKit2_Mp051</name>
</gene>
<sequence length="74" mass="8555">MLDQFIKYRLKLKENNKLGAFTFQIVLNGIFGRTNSIYFALYEPSLHGSVCGQLIMLEVFTEMVSDDLLWCNTD</sequence>
<reference evidence="1" key="1">
    <citation type="journal article" date="2017" name="Cell">
        <title>Insights into land plant evolution garnered from the Marchantia polymorpha genome.</title>
        <authorList>
            <person name="Bowman J.L."/>
            <person name="Kohchi T."/>
            <person name="Yamato K.T."/>
            <person name="Jenkins J."/>
            <person name="Shu S."/>
            <person name="Ishizaki K."/>
            <person name="Yamaoka S."/>
            <person name="Nishihama R."/>
            <person name="Nakamura Y."/>
            <person name="Berger F."/>
            <person name="Adam C."/>
            <person name="Aki S.S."/>
            <person name="Althoff F."/>
            <person name="Araki T."/>
            <person name="Arteaga-Vazquez M.A."/>
            <person name="Balasubrmanian S."/>
            <person name="Barry K."/>
            <person name="Bauer D."/>
            <person name="Boehm C.R."/>
            <person name="Briginshaw L."/>
            <person name="Caballero-Perez J."/>
            <person name="Catarino B."/>
            <person name="Chen F."/>
            <person name="Chiyoda S."/>
            <person name="Chovatia M."/>
            <person name="Davies K.M."/>
            <person name="Delmans M."/>
            <person name="Demura T."/>
            <person name="Dierschke T."/>
            <person name="Dolan L."/>
            <person name="Dorantes-Acosta A.E."/>
            <person name="Eklund D.M."/>
            <person name="Florent S.N."/>
            <person name="Flores-Sandoval E."/>
            <person name="Fujiyama A."/>
            <person name="Fukuzawa H."/>
            <person name="Galik B."/>
            <person name="Grimanelli D."/>
            <person name="Grimwood J."/>
            <person name="Grossniklaus U."/>
            <person name="Hamada T."/>
            <person name="Haseloff J."/>
            <person name="Hetherington A.J."/>
            <person name="Higo A."/>
            <person name="Hirakawa Y."/>
            <person name="Hundley H.N."/>
            <person name="Ikeda Y."/>
            <person name="Inoue K."/>
            <person name="Inoue S.I."/>
            <person name="Ishida S."/>
            <person name="Jia Q."/>
            <person name="Kakita M."/>
            <person name="Kanazawa T."/>
            <person name="Kawai Y."/>
            <person name="Kawashima T."/>
            <person name="Kennedy M."/>
            <person name="Kinose K."/>
            <person name="Kinoshita T."/>
            <person name="Kohara Y."/>
            <person name="Koide E."/>
            <person name="Komatsu K."/>
            <person name="Kopischke S."/>
            <person name="Kubo M."/>
            <person name="Kyozuka J."/>
            <person name="Lagercrantz U."/>
            <person name="Lin S.S."/>
            <person name="Lindquist E."/>
            <person name="Lipzen A.M."/>
            <person name="Lu C.W."/>
            <person name="De Luna E."/>
            <person name="Martienssen R.A."/>
            <person name="Minamino N."/>
            <person name="Mizutani M."/>
            <person name="Mizutani M."/>
            <person name="Mochizuki N."/>
            <person name="Monte I."/>
            <person name="Mosher R."/>
            <person name="Nagasaki H."/>
            <person name="Nakagami H."/>
            <person name="Naramoto S."/>
            <person name="Nishitani K."/>
            <person name="Ohtani M."/>
            <person name="Okamoto T."/>
            <person name="Okumura M."/>
            <person name="Phillips J."/>
            <person name="Pollak B."/>
            <person name="Reinders A."/>
            <person name="Rovekamp M."/>
            <person name="Sano R."/>
            <person name="Sawa S."/>
            <person name="Schmid M.W."/>
            <person name="Shirakawa M."/>
            <person name="Solano R."/>
            <person name="Spunde A."/>
            <person name="Suetsugu N."/>
            <person name="Sugano S."/>
            <person name="Sugiyama A."/>
            <person name="Sun R."/>
            <person name="Suzuki Y."/>
            <person name="Takenaka M."/>
            <person name="Takezawa D."/>
            <person name="Tomogane H."/>
            <person name="Tsuzuki M."/>
            <person name="Ueda T."/>
            <person name="Umeda M."/>
            <person name="Ward J.M."/>
            <person name="Watanabe Y."/>
            <person name="Yazaki K."/>
            <person name="Yokoyama R."/>
            <person name="Yoshitake Y."/>
            <person name="Yotsui I."/>
            <person name="Zachgo S."/>
            <person name="Schmutz J."/>
        </authorList>
    </citation>
    <scope>NUCLEOTIDE SEQUENCE</scope>
    <source>
        <strain evidence="1">Kitashirakawa-2</strain>
    </source>
</reference>
<dbReference type="GeneID" id="36495458"/>
<name>A0A2Z6DTD4_MARPO</name>
<organism evidence="1">
    <name type="scientific">Marchantia polymorpha subsp. ruderalis</name>
    <dbReference type="NCBI Taxonomy" id="1480154"/>
    <lineage>
        <taxon>Eukaryota</taxon>
        <taxon>Viridiplantae</taxon>
        <taxon>Streptophyta</taxon>
        <taxon>Embryophyta</taxon>
        <taxon>Marchantiophyta</taxon>
        <taxon>Marchantiopsida</taxon>
        <taxon>Marchantiidae</taxon>
        <taxon>Marchantiales</taxon>
        <taxon>Marchantiaceae</taxon>
        <taxon>Marchantia</taxon>
    </lineage>
</organism>
<dbReference type="RefSeq" id="YP_009479725.1">
    <property type="nucleotide sequence ID" value="NC_037508.1"/>
</dbReference>
<dbReference type="AlphaFoldDB" id="A0A2Z6DTD4"/>
<geneLocation type="mitochondrion" evidence="1"/>